<accession>A0A484XL02</accession>
<feature type="domain" description="Ketopantoate reductase C-terminal" evidence="3">
    <location>
        <begin position="11"/>
        <end position="62"/>
    </location>
</feature>
<protein>
    <submittedName>
        <fullName evidence="4">2-dehydropantoate 2-reductase</fullName>
        <ecNumber evidence="4">1.1.1.169</ecNumber>
    </submittedName>
</protein>
<dbReference type="EMBL" id="CAADIW010000017">
    <property type="protein sequence ID" value="VFS24591.1"/>
    <property type="molecule type" value="Genomic_DNA"/>
</dbReference>
<dbReference type="AlphaFoldDB" id="A0A484XL02"/>
<proteinExistence type="predicted"/>
<name>A0A484XL02_9ENTR</name>
<dbReference type="Gene3D" id="1.10.1040.10">
    <property type="entry name" value="N-(1-d-carboxylethyl)-l-norvaline Dehydrogenase, domain 2"/>
    <property type="match status" value="1"/>
</dbReference>
<keyword evidence="2 4" id="KW-0560">Oxidoreductase</keyword>
<organism evidence="4 5">
    <name type="scientific">Enterobacter cancerogenus</name>
    <dbReference type="NCBI Taxonomy" id="69218"/>
    <lineage>
        <taxon>Bacteria</taxon>
        <taxon>Pseudomonadati</taxon>
        <taxon>Pseudomonadota</taxon>
        <taxon>Gammaproteobacteria</taxon>
        <taxon>Enterobacterales</taxon>
        <taxon>Enterobacteriaceae</taxon>
        <taxon>Enterobacter</taxon>
        <taxon>Enterobacter cloacae complex</taxon>
    </lineage>
</organism>
<dbReference type="Proteomes" id="UP000351155">
    <property type="component" value="Unassembled WGS sequence"/>
</dbReference>
<dbReference type="InterPro" id="IPR013752">
    <property type="entry name" value="KPA_reductase"/>
</dbReference>
<sequence length="77" mass="8422">MLPDVAWHNTIRPQLWRKLAVNCVINPLTALWDCPNGELQNHPQEVAVLCAEVAAVIEREGPAHVGGGFTLLCRPGN</sequence>
<reference evidence="4 5" key="1">
    <citation type="submission" date="2019-03" db="EMBL/GenBank/DDBJ databases">
        <authorList>
            <consortium name="Pathogen Informatics"/>
        </authorList>
    </citation>
    <scope>NUCLEOTIDE SEQUENCE [LARGE SCALE GENOMIC DNA]</scope>
    <source>
        <strain evidence="4 5">NCTC12126</strain>
    </source>
</reference>
<evidence type="ECO:0000313" key="5">
    <source>
        <dbReference type="Proteomes" id="UP000351155"/>
    </source>
</evidence>
<dbReference type="PANTHER" id="PTHR43765:SF2">
    <property type="entry name" value="2-DEHYDROPANTOATE 2-REDUCTASE"/>
    <property type="match status" value="1"/>
</dbReference>
<dbReference type="EC" id="1.1.1.169" evidence="4"/>
<dbReference type="Pfam" id="PF08546">
    <property type="entry name" value="ApbA_C"/>
    <property type="match status" value="1"/>
</dbReference>
<evidence type="ECO:0000259" key="3">
    <source>
        <dbReference type="Pfam" id="PF08546"/>
    </source>
</evidence>
<dbReference type="GO" id="GO:0005737">
    <property type="term" value="C:cytoplasm"/>
    <property type="evidence" value="ECO:0007669"/>
    <property type="project" value="TreeGrafter"/>
</dbReference>
<dbReference type="SUPFAM" id="SSF48179">
    <property type="entry name" value="6-phosphogluconate dehydrogenase C-terminal domain-like"/>
    <property type="match status" value="1"/>
</dbReference>
<dbReference type="GO" id="GO:0008677">
    <property type="term" value="F:2-dehydropantoate 2-reductase activity"/>
    <property type="evidence" value="ECO:0007669"/>
    <property type="project" value="UniProtKB-EC"/>
</dbReference>
<gene>
    <name evidence="4" type="primary">panE_2</name>
    <name evidence="4" type="ORF">NCTC12126_02192</name>
</gene>
<dbReference type="GO" id="GO:0050661">
    <property type="term" value="F:NADP binding"/>
    <property type="evidence" value="ECO:0007669"/>
    <property type="project" value="TreeGrafter"/>
</dbReference>
<evidence type="ECO:0000313" key="4">
    <source>
        <dbReference type="EMBL" id="VFS24591.1"/>
    </source>
</evidence>
<keyword evidence="1" id="KW-0521">NADP</keyword>
<dbReference type="InterPro" id="IPR050838">
    <property type="entry name" value="Ketopantoate_reductase"/>
</dbReference>
<dbReference type="InterPro" id="IPR008927">
    <property type="entry name" value="6-PGluconate_DH-like_C_sf"/>
</dbReference>
<evidence type="ECO:0000256" key="1">
    <source>
        <dbReference type="ARBA" id="ARBA00022857"/>
    </source>
</evidence>
<dbReference type="InterPro" id="IPR013328">
    <property type="entry name" value="6PGD_dom2"/>
</dbReference>
<dbReference type="PANTHER" id="PTHR43765">
    <property type="entry name" value="2-DEHYDROPANTOATE 2-REDUCTASE-RELATED"/>
    <property type="match status" value="1"/>
</dbReference>
<evidence type="ECO:0000256" key="2">
    <source>
        <dbReference type="ARBA" id="ARBA00023002"/>
    </source>
</evidence>